<organism evidence="13 14">
    <name type="scientific">Chara braunii</name>
    <name type="common">Braun's stonewort</name>
    <dbReference type="NCBI Taxonomy" id="69332"/>
    <lineage>
        <taxon>Eukaryota</taxon>
        <taxon>Viridiplantae</taxon>
        <taxon>Streptophyta</taxon>
        <taxon>Charophyceae</taxon>
        <taxon>Charales</taxon>
        <taxon>Characeae</taxon>
        <taxon>Chara</taxon>
    </lineage>
</organism>
<evidence type="ECO:0000256" key="11">
    <source>
        <dbReference type="SAM" id="Phobius"/>
    </source>
</evidence>
<dbReference type="GO" id="GO:0016020">
    <property type="term" value="C:membrane"/>
    <property type="evidence" value="ECO:0007669"/>
    <property type="project" value="UniProtKB-SubCell"/>
</dbReference>
<keyword evidence="5 9" id="KW-0863">Zinc-finger</keyword>
<keyword evidence="8 11" id="KW-0472">Membrane</keyword>
<dbReference type="Gene3D" id="3.30.40.10">
    <property type="entry name" value="Zinc/RING finger domain, C3HC4 (zinc finger)"/>
    <property type="match status" value="1"/>
</dbReference>
<keyword evidence="7 11" id="KW-1133">Transmembrane helix</keyword>
<keyword evidence="6" id="KW-0862">Zinc</keyword>
<comment type="similarity">
    <text evidence="2">Belongs to the ZFPL1 family.</text>
</comment>
<sequence length="394" mass="42486">MVVCKCRKATKLYCFVHKLPVCVECVCSDEHRLCVVRTYSEWVVDGDYDWPPRCPVCEEILDEQSKPNVTRLSCLHVLHDKCLQKHLEIFPPYTAPAGFTCPACKDSVWPPKNPKDVSSTLSARIREVVAKSSVGQTILGGDMNLNSTTKDAQPPPSAFSTAPLSEPQVNTDSATAGAGPSTTASVYGNGEASRSPDSAALPTDSATSDMEDWSDRGRLGRGSLNGVAAAAAEAEKAAASVTAAAPGAKSALPTPSPSAPQSSWMGPQVAAVARKVPARGERHSMDVEDDHRDPDRSEMKYARRGTWYSRFIQQFSSPSKSGLPVAIVRKDSGNAEELITGEGRRSRKSRKAAVDPRRVLLGFAIMSCMATMLLLYFRLAQRHLVGHDDPDATV</sequence>
<feature type="region of interest" description="Disordered" evidence="10">
    <location>
        <begin position="138"/>
        <end position="218"/>
    </location>
</feature>
<name>A0A388M612_CHABU</name>
<evidence type="ECO:0000313" key="14">
    <source>
        <dbReference type="Proteomes" id="UP000265515"/>
    </source>
</evidence>
<dbReference type="InterPro" id="IPR001841">
    <property type="entry name" value="Znf_RING"/>
</dbReference>
<evidence type="ECO:0000256" key="2">
    <source>
        <dbReference type="ARBA" id="ARBA00005561"/>
    </source>
</evidence>
<dbReference type="STRING" id="69332.A0A388M612"/>
<comment type="subcellular location">
    <subcellularLocation>
        <location evidence="1">Membrane</location>
        <topology evidence="1">Single-pass membrane protein</topology>
    </subcellularLocation>
</comment>
<evidence type="ECO:0000256" key="10">
    <source>
        <dbReference type="SAM" id="MobiDB-lite"/>
    </source>
</evidence>
<evidence type="ECO:0000256" key="5">
    <source>
        <dbReference type="ARBA" id="ARBA00022771"/>
    </source>
</evidence>
<reference evidence="13 14" key="1">
    <citation type="journal article" date="2018" name="Cell">
        <title>The Chara Genome: Secondary Complexity and Implications for Plant Terrestrialization.</title>
        <authorList>
            <person name="Nishiyama T."/>
            <person name="Sakayama H."/>
            <person name="Vries J.D."/>
            <person name="Buschmann H."/>
            <person name="Saint-Marcoux D."/>
            <person name="Ullrich K.K."/>
            <person name="Haas F.B."/>
            <person name="Vanderstraeten L."/>
            <person name="Becker D."/>
            <person name="Lang D."/>
            <person name="Vosolsobe S."/>
            <person name="Rombauts S."/>
            <person name="Wilhelmsson P.K.I."/>
            <person name="Janitza P."/>
            <person name="Kern R."/>
            <person name="Heyl A."/>
            <person name="Rumpler F."/>
            <person name="Villalobos L.I.A.C."/>
            <person name="Clay J.M."/>
            <person name="Skokan R."/>
            <person name="Toyoda A."/>
            <person name="Suzuki Y."/>
            <person name="Kagoshima H."/>
            <person name="Schijlen E."/>
            <person name="Tajeshwar N."/>
            <person name="Catarino B."/>
            <person name="Hetherington A.J."/>
            <person name="Saltykova A."/>
            <person name="Bonnot C."/>
            <person name="Breuninger H."/>
            <person name="Symeonidi A."/>
            <person name="Radhakrishnan G.V."/>
            <person name="Van Nieuwerburgh F."/>
            <person name="Deforce D."/>
            <person name="Chang C."/>
            <person name="Karol K.G."/>
            <person name="Hedrich R."/>
            <person name="Ulvskov P."/>
            <person name="Glockner G."/>
            <person name="Delwiche C.F."/>
            <person name="Petrasek J."/>
            <person name="Van de Peer Y."/>
            <person name="Friml J."/>
            <person name="Beilby M."/>
            <person name="Dolan L."/>
            <person name="Kohara Y."/>
            <person name="Sugano S."/>
            <person name="Fujiyama A."/>
            <person name="Delaux P.-M."/>
            <person name="Quint M."/>
            <person name="TheiBen G."/>
            <person name="Hagemann M."/>
            <person name="Harholt J."/>
            <person name="Dunand C."/>
            <person name="Zachgo S."/>
            <person name="Langdale J."/>
            <person name="Maumus F."/>
            <person name="Straeten D.V.D."/>
            <person name="Gould S.B."/>
            <person name="Rensing S.A."/>
        </authorList>
    </citation>
    <scope>NUCLEOTIDE SEQUENCE [LARGE SCALE GENOMIC DNA]</scope>
    <source>
        <strain evidence="13 14">S276</strain>
    </source>
</reference>
<dbReference type="PROSITE" id="PS50089">
    <property type="entry name" value="ZF_RING_2"/>
    <property type="match status" value="1"/>
</dbReference>
<dbReference type="AlphaFoldDB" id="A0A388M612"/>
<dbReference type="InterPro" id="IPR013083">
    <property type="entry name" value="Znf_RING/FYVE/PHD"/>
</dbReference>
<dbReference type="PANTHER" id="PTHR12981">
    <property type="entry name" value="ZINC FINGER PROTEIN-LIKE 1"/>
    <property type="match status" value="1"/>
</dbReference>
<keyword evidence="4" id="KW-0479">Metal-binding</keyword>
<protein>
    <recommendedName>
        <fullName evidence="12">RING-type domain-containing protein</fullName>
    </recommendedName>
</protein>
<comment type="caution">
    <text evidence="13">The sequence shown here is derived from an EMBL/GenBank/DDBJ whole genome shotgun (WGS) entry which is preliminary data.</text>
</comment>
<evidence type="ECO:0000256" key="9">
    <source>
        <dbReference type="PROSITE-ProRule" id="PRU00175"/>
    </source>
</evidence>
<accession>A0A388M612</accession>
<dbReference type="InterPro" id="IPR058730">
    <property type="entry name" value="U-box_ZFPL1-like"/>
</dbReference>
<dbReference type="EMBL" id="BFEA01000770">
    <property type="protein sequence ID" value="GBG89912.1"/>
    <property type="molecule type" value="Genomic_DNA"/>
</dbReference>
<evidence type="ECO:0000256" key="3">
    <source>
        <dbReference type="ARBA" id="ARBA00022692"/>
    </source>
</evidence>
<feature type="domain" description="RING-type" evidence="12">
    <location>
        <begin position="54"/>
        <end position="105"/>
    </location>
</feature>
<keyword evidence="14" id="KW-1185">Reference proteome</keyword>
<evidence type="ECO:0000256" key="6">
    <source>
        <dbReference type="ARBA" id="ARBA00022833"/>
    </source>
</evidence>
<dbReference type="InterPro" id="IPR039043">
    <property type="entry name" value="ZFPL1"/>
</dbReference>
<dbReference type="SMART" id="SM00184">
    <property type="entry name" value="RING"/>
    <property type="match status" value="1"/>
</dbReference>
<dbReference type="GO" id="GO:0005794">
    <property type="term" value="C:Golgi apparatus"/>
    <property type="evidence" value="ECO:0007669"/>
    <property type="project" value="TreeGrafter"/>
</dbReference>
<dbReference type="GO" id="GO:0008270">
    <property type="term" value="F:zinc ion binding"/>
    <property type="evidence" value="ECO:0007669"/>
    <property type="project" value="UniProtKB-KW"/>
</dbReference>
<evidence type="ECO:0000256" key="8">
    <source>
        <dbReference type="ARBA" id="ARBA00023136"/>
    </source>
</evidence>
<dbReference type="PANTHER" id="PTHR12981:SF0">
    <property type="entry name" value="ZINC FINGER PROTEIN-LIKE 1"/>
    <property type="match status" value="1"/>
</dbReference>
<feature type="region of interest" description="Disordered" evidence="10">
    <location>
        <begin position="246"/>
        <end position="297"/>
    </location>
</feature>
<dbReference type="Proteomes" id="UP000265515">
    <property type="component" value="Unassembled WGS sequence"/>
</dbReference>
<feature type="compositionally biased region" description="Low complexity" evidence="10">
    <location>
        <begin position="171"/>
        <end position="185"/>
    </location>
</feature>
<evidence type="ECO:0000256" key="1">
    <source>
        <dbReference type="ARBA" id="ARBA00004167"/>
    </source>
</evidence>
<dbReference type="InterPro" id="IPR058731">
    <property type="entry name" value="Znf-B_box_ZFPL1-like"/>
</dbReference>
<evidence type="ECO:0000256" key="4">
    <source>
        <dbReference type="ARBA" id="ARBA00022723"/>
    </source>
</evidence>
<dbReference type="Pfam" id="PF25998">
    <property type="entry name" value="U-box_ZFPL1"/>
    <property type="match status" value="1"/>
</dbReference>
<proteinExistence type="inferred from homology"/>
<gene>
    <name evidence="13" type="ORF">CBR_g49762</name>
</gene>
<dbReference type="CDD" id="cd19756">
    <property type="entry name" value="Bbox2"/>
    <property type="match status" value="1"/>
</dbReference>
<feature type="transmembrane region" description="Helical" evidence="11">
    <location>
        <begin position="359"/>
        <end position="377"/>
    </location>
</feature>
<dbReference type="OMA" id="MVVCKCK"/>
<feature type="compositionally biased region" description="Basic and acidic residues" evidence="10">
    <location>
        <begin position="278"/>
        <end position="297"/>
    </location>
</feature>
<evidence type="ECO:0000313" key="13">
    <source>
        <dbReference type="EMBL" id="GBG89912.1"/>
    </source>
</evidence>
<keyword evidence="3 11" id="KW-0812">Transmembrane</keyword>
<evidence type="ECO:0000256" key="7">
    <source>
        <dbReference type="ARBA" id="ARBA00022989"/>
    </source>
</evidence>
<dbReference type="Gramene" id="GBG89912">
    <property type="protein sequence ID" value="GBG89912"/>
    <property type="gene ID" value="CBR_g49762"/>
</dbReference>
<dbReference type="SUPFAM" id="SSF57850">
    <property type="entry name" value="RING/U-box"/>
    <property type="match status" value="1"/>
</dbReference>
<feature type="compositionally biased region" description="Polar residues" evidence="10">
    <location>
        <begin position="158"/>
        <end position="170"/>
    </location>
</feature>
<dbReference type="OrthoDB" id="1916590at2759"/>
<evidence type="ECO:0000259" key="12">
    <source>
        <dbReference type="PROSITE" id="PS50089"/>
    </source>
</evidence>
<dbReference type="Pfam" id="PF25993">
    <property type="entry name" value="zf-B_box_ZFPL1"/>
    <property type="match status" value="1"/>
</dbReference>